<dbReference type="Pfam" id="PF13454">
    <property type="entry name" value="NAD_binding_9"/>
    <property type="match status" value="1"/>
</dbReference>
<feature type="domain" description="FAD-dependent urate hydroxylase HpyO/Asp monooxygenase CreE-like FAD/NAD(P)-binding" evidence="1">
    <location>
        <begin position="5"/>
        <end position="168"/>
    </location>
</feature>
<reference evidence="3 5" key="2">
    <citation type="submission" date="2013-03" db="EMBL/GenBank/DDBJ databases">
        <title>The Genome Sequence of Enterococcus gilvus ATCC BAA-350 (PacBio/Illumina hybrid assembly).</title>
        <authorList>
            <consortium name="The Broad Institute Genomics Platform"/>
            <consortium name="The Broad Institute Genome Sequencing Center for Infectious Disease"/>
            <person name="Earl A."/>
            <person name="Russ C."/>
            <person name="Gilmore M."/>
            <person name="Surin D."/>
            <person name="Walker B."/>
            <person name="Young S."/>
            <person name="Zeng Q."/>
            <person name="Gargeya S."/>
            <person name="Fitzgerald M."/>
            <person name="Haas B."/>
            <person name="Abouelleil A."/>
            <person name="Allen A.W."/>
            <person name="Alvarado L."/>
            <person name="Arachchi H.M."/>
            <person name="Berlin A.M."/>
            <person name="Chapman S.B."/>
            <person name="Gainer-Dewar J."/>
            <person name="Goldberg J."/>
            <person name="Griggs A."/>
            <person name="Gujja S."/>
            <person name="Hansen M."/>
            <person name="Howarth C."/>
            <person name="Imamovic A."/>
            <person name="Ireland A."/>
            <person name="Larimer J."/>
            <person name="McCowan C."/>
            <person name="Murphy C."/>
            <person name="Pearson M."/>
            <person name="Poon T.W."/>
            <person name="Priest M."/>
            <person name="Roberts A."/>
            <person name="Saif S."/>
            <person name="Shea T."/>
            <person name="Sisk P."/>
            <person name="Sykes S."/>
            <person name="Wortman J."/>
            <person name="Nusbaum C."/>
            <person name="Birren B."/>
        </authorList>
    </citation>
    <scope>NUCLEOTIDE SEQUENCE [LARGE SCALE GENOMIC DNA]</scope>
    <source>
        <strain evidence="3 5">ATCC BAA-350</strain>
    </source>
</reference>
<dbReference type="InterPro" id="IPR038732">
    <property type="entry name" value="HpyO/CreE_NAD-binding"/>
</dbReference>
<evidence type="ECO:0000259" key="1">
    <source>
        <dbReference type="Pfam" id="PF13454"/>
    </source>
</evidence>
<dbReference type="PANTHER" id="PTHR40254">
    <property type="entry name" value="BLR0577 PROTEIN"/>
    <property type="match status" value="1"/>
</dbReference>
<protein>
    <recommendedName>
        <fullName evidence="1">FAD-dependent urate hydroxylase HpyO/Asp monooxygenase CreE-like FAD/NAD(P)-binding domain-containing protein</fullName>
    </recommendedName>
</protein>
<comment type="caution">
    <text evidence="2">The sequence shown here is derived from an EMBL/GenBank/DDBJ whole genome shotgun (WGS) entry which is preliminary data.</text>
</comment>
<evidence type="ECO:0000313" key="4">
    <source>
        <dbReference type="Proteomes" id="UP000013750"/>
    </source>
</evidence>
<accession>R2XMD8</accession>
<dbReference type="InterPro" id="IPR052189">
    <property type="entry name" value="L-asp_N-monooxygenase_NS-form"/>
</dbReference>
<dbReference type="eggNOG" id="COG4529">
    <property type="taxonomic scope" value="Bacteria"/>
</dbReference>
<dbReference type="Proteomes" id="UP000013750">
    <property type="component" value="Unassembled WGS sequence"/>
</dbReference>
<dbReference type="SUPFAM" id="SSF51905">
    <property type="entry name" value="FAD/NAD(P)-binding domain"/>
    <property type="match status" value="1"/>
</dbReference>
<dbReference type="AlphaFoldDB" id="R2XMD8"/>
<dbReference type="HOGENOM" id="CLU_016297_0_0_9"/>
<dbReference type="PANTHER" id="PTHR40254:SF1">
    <property type="entry name" value="BLR0577 PROTEIN"/>
    <property type="match status" value="1"/>
</dbReference>
<sequence>MKRIAIIGAGPYGLIVLDRLIKQAPKEEKVELLLFDPDGPGGNIWRKNQSDQVIMNTVMQHVTLFSEDEGPNLAEWNKTEAPEYLSSFDEEHSFSAERALGKNDYCQRRYYGVYQSWFFDQQQKHLPESVTVTLIKERVVDLTEEETGISLTADRVYHVSDVVLATGHSANSLNEEEAENKTYAQAHGLFYQEPGNPSDTPLEELPTSDCVILRGLGLSFFDYIALFVAKWGGRFIEEETGLNYEPTGKEQQLIVGSGRGLPYHARPDNQKEPGEDAQPQLLTQPFMEDFDGGVEALVDLLRKEAELAYYEIKLADTAIDETTFLREYRKGDREAVLTKYQIPDALRLDWSSLFDPAKEVSATEFPAFIQTYLKKDIEEAELGNETGAIAKAIDTYKEVQEPFNDMLDQERFSPKDYYEEFFGRFNRNYSFLTIGAPVIRQKQLLALVEAGVVTFLAPEMVVERKNKKFITYSKKDPERTFVGSSLIEARLPATSFTRTKNPLLIQMREKGYSAPHQISFDGKDHPTGAIKVQRQTHQLITQSGRVMSCIYCYGIPLEGLDWLNATSPRPKSDDRIFKLANRITRSIYK</sequence>
<gene>
    <name evidence="3" type="ORF">I592_02021</name>
    <name evidence="2" type="ORF">UKC_01946</name>
</gene>
<dbReference type="OrthoDB" id="6309046at2"/>
<evidence type="ECO:0000313" key="2">
    <source>
        <dbReference type="EMBL" id="EOI56049.1"/>
    </source>
</evidence>
<evidence type="ECO:0000313" key="5">
    <source>
        <dbReference type="Proteomes" id="UP000014160"/>
    </source>
</evidence>
<dbReference type="RefSeq" id="WP_010780347.1">
    <property type="nucleotide sequence ID" value="NZ_ASWH01000001.1"/>
</dbReference>
<keyword evidence="5" id="KW-1185">Reference proteome</keyword>
<name>R2XMD8_9ENTE</name>
<reference evidence="2 4" key="1">
    <citation type="submission" date="2013-02" db="EMBL/GenBank/DDBJ databases">
        <title>The Genome Sequence of Enterococcus gilvus ATCC BAA-350.</title>
        <authorList>
            <consortium name="The Broad Institute Genome Sequencing Platform"/>
            <consortium name="The Broad Institute Genome Sequencing Center for Infectious Disease"/>
            <person name="Earl A.M."/>
            <person name="Gilmore M.S."/>
            <person name="Lebreton F."/>
            <person name="Walker B."/>
            <person name="Young S.K."/>
            <person name="Zeng Q."/>
            <person name="Gargeya S."/>
            <person name="Fitzgerald M."/>
            <person name="Haas B."/>
            <person name="Abouelleil A."/>
            <person name="Alvarado L."/>
            <person name="Arachchi H.M."/>
            <person name="Berlin A.M."/>
            <person name="Chapman S.B."/>
            <person name="Dewar J."/>
            <person name="Goldberg J."/>
            <person name="Griggs A."/>
            <person name="Gujja S."/>
            <person name="Hansen M."/>
            <person name="Howarth C."/>
            <person name="Imamovic A."/>
            <person name="Larimer J."/>
            <person name="McCowan C."/>
            <person name="Murphy C."/>
            <person name="Neiman D."/>
            <person name="Pearson M."/>
            <person name="Priest M."/>
            <person name="Roberts A."/>
            <person name="Saif S."/>
            <person name="Shea T."/>
            <person name="Sisk P."/>
            <person name="Sykes S."/>
            <person name="Wortman J."/>
            <person name="Nusbaum C."/>
            <person name="Birren B."/>
        </authorList>
    </citation>
    <scope>NUCLEOTIDE SEQUENCE [LARGE SCALE GENOMIC DNA]</scope>
    <source>
        <strain evidence="2 4">ATCC BAA-350</strain>
    </source>
</reference>
<dbReference type="InterPro" id="IPR036188">
    <property type="entry name" value="FAD/NAD-bd_sf"/>
</dbReference>
<organism evidence="2 4">
    <name type="scientific">Enterococcus gilvus ATCC BAA-350</name>
    <dbReference type="NCBI Taxonomy" id="1158614"/>
    <lineage>
        <taxon>Bacteria</taxon>
        <taxon>Bacillati</taxon>
        <taxon>Bacillota</taxon>
        <taxon>Bacilli</taxon>
        <taxon>Lactobacillales</taxon>
        <taxon>Enterococcaceae</taxon>
        <taxon>Enterococcus</taxon>
    </lineage>
</organism>
<dbReference type="Proteomes" id="UP000014160">
    <property type="component" value="Unassembled WGS sequence"/>
</dbReference>
<dbReference type="PATRIC" id="fig|1158614.3.peg.1956"/>
<evidence type="ECO:0000313" key="3">
    <source>
        <dbReference type="EMBL" id="EOW82701.1"/>
    </source>
</evidence>
<proteinExistence type="predicted"/>
<dbReference type="EMBL" id="AJDQ01000007">
    <property type="protein sequence ID" value="EOI56049.1"/>
    <property type="molecule type" value="Genomic_DNA"/>
</dbReference>
<dbReference type="EMBL" id="ASWH01000001">
    <property type="protein sequence ID" value="EOW82701.1"/>
    <property type="molecule type" value="Genomic_DNA"/>
</dbReference>